<evidence type="ECO:0000313" key="4">
    <source>
        <dbReference type="Proteomes" id="UP000248301"/>
    </source>
</evidence>
<dbReference type="InterPro" id="IPR000873">
    <property type="entry name" value="AMP-dep_synth/lig_dom"/>
</dbReference>
<dbReference type="Proteomes" id="UP000248301">
    <property type="component" value="Unassembled WGS sequence"/>
</dbReference>
<gene>
    <name evidence="3" type="ORF">CFR72_15290</name>
</gene>
<reference evidence="3 4" key="1">
    <citation type="submission" date="2017-07" db="EMBL/GenBank/DDBJ databases">
        <title>A draft genome sequence of Gluconacetobacter entanii LTH 4560.</title>
        <authorList>
            <person name="Skraban J."/>
            <person name="Cleenwerck I."/>
            <person name="Vandamme P."/>
            <person name="Trcek J."/>
        </authorList>
    </citation>
    <scope>NUCLEOTIDE SEQUENCE [LARGE SCALE GENOMIC DNA]</scope>
    <source>
        <strain evidence="3 4">LTH 4560</strain>
    </source>
</reference>
<dbReference type="GO" id="GO:0006085">
    <property type="term" value="P:acetyl-CoA biosynthetic process"/>
    <property type="evidence" value="ECO:0007669"/>
    <property type="project" value="TreeGrafter"/>
</dbReference>
<sequence length="313" mass="34296">MTRNRTVISATYENASARSIAHAGQHVPRWTQDMREHRFRPQQEHGRRALNVSALCVDRHLGECPDHIAVLSRGAAGEEAVCFRELHERVCRLANALTDQGVQRGDRVAIHLPLMVESIVAVLACARIGAVHVVLDTQSDARCMAERLVDCGAVAVLTGDGIGDDADYLPLKPTLDRALEMAGARSRVKLVLLVTISGHDVAMRPGRDHHYDAVVDWYEPDYPPEAMYREDPQYLFYPPAGRGGVRGVTHTVGEYRHMASRAMEMARPYGDVDVPAGLVNMAWAAGQTPLLVGLLAHGCTITTTAEAPMIVRT</sequence>
<feature type="domain" description="AMP-dependent synthetase/ligase" evidence="2">
    <location>
        <begin position="59"/>
        <end position="306"/>
    </location>
</feature>
<dbReference type="InterPro" id="IPR042099">
    <property type="entry name" value="ANL_N_sf"/>
</dbReference>
<evidence type="ECO:0000256" key="1">
    <source>
        <dbReference type="ARBA" id="ARBA00022990"/>
    </source>
</evidence>
<evidence type="ECO:0000259" key="2">
    <source>
        <dbReference type="Pfam" id="PF00501"/>
    </source>
</evidence>
<dbReference type="Pfam" id="PF00501">
    <property type="entry name" value="AMP-binding"/>
    <property type="match status" value="1"/>
</dbReference>
<name>A0A318PTA6_9PROT</name>
<comment type="caution">
    <text evidence="3">The sequence shown here is derived from an EMBL/GenBank/DDBJ whole genome shotgun (WGS) entry which is preliminary data.</text>
</comment>
<proteinExistence type="predicted"/>
<dbReference type="PANTHER" id="PTHR24095:SF14">
    <property type="entry name" value="ACETYL-COENZYME A SYNTHETASE 1"/>
    <property type="match status" value="1"/>
</dbReference>
<keyword evidence="1" id="KW-0007">Acetylation</keyword>
<dbReference type="EMBL" id="NKUF01000067">
    <property type="protein sequence ID" value="PYD60922.1"/>
    <property type="molecule type" value="Genomic_DNA"/>
</dbReference>
<dbReference type="SUPFAM" id="SSF56801">
    <property type="entry name" value="Acetyl-CoA synthetase-like"/>
    <property type="match status" value="1"/>
</dbReference>
<dbReference type="GO" id="GO:0005829">
    <property type="term" value="C:cytosol"/>
    <property type="evidence" value="ECO:0007669"/>
    <property type="project" value="TreeGrafter"/>
</dbReference>
<evidence type="ECO:0000313" key="3">
    <source>
        <dbReference type="EMBL" id="PYD60922.1"/>
    </source>
</evidence>
<dbReference type="GO" id="GO:0003987">
    <property type="term" value="F:acetate-CoA ligase activity"/>
    <property type="evidence" value="ECO:0007669"/>
    <property type="project" value="TreeGrafter"/>
</dbReference>
<dbReference type="Gene3D" id="3.40.50.12780">
    <property type="entry name" value="N-terminal domain of ligase-like"/>
    <property type="match status" value="1"/>
</dbReference>
<organism evidence="3 4">
    <name type="scientific">Gluconacetobacter entanii</name>
    <dbReference type="NCBI Taxonomy" id="108528"/>
    <lineage>
        <taxon>Bacteria</taxon>
        <taxon>Pseudomonadati</taxon>
        <taxon>Pseudomonadota</taxon>
        <taxon>Alphaproteobacteria</taxon>
        <taxon>Acetobacterales</taxon>
        <taxon>Acetobacteraceae</taxon>
        <taxon>Gluconacetobacter</taxon>
    </lineage>
</organism>
<dbReference type="AlphaFoldDB" id="A0A318PTA6"/>
<protein>
    <submittedName>
        <fullName evidence="3">Acetyl-CoA synthetase</fullName>
    </submittedName>
</protein>
<dbReference type="OrthoDB" id="9803968at2"/>
<accession>A0A318PTA6</accession>
<dbReference type="PANTHER" id="PTHR24095">
    <property type="entry name" value="ACETYL-COENZYME A SYNTHETASE"/>
    <property type="match status" value="1"/>
</dbReference>